<sequence>MASSFHFFSLIFFSLLFLSPSQAKGKNSFHPHALLLPVQKDPSTLLYTTQLNQRTPQVSENLTLDLGGQFLWVDCEKGYSFTSYRRARCSKNRRELFPENTVISAATSGELGSDVVLIQSTDGTNPGRVVSVPHFLFVCGPTFLLKGLPSGVKGMAGLGRTKISLPSQFSSHFSFNKTFAICLTASGTGVIFFGPGPYDFLQNTDASTNLIYTPLLLNPTSTAAAYSKPEPSSDYFIGVTSIKINLTTVPNIDASLLAINREGNGGTKISTVTPYTVLQTSIYNAVTKFFKNQLSGIPTVRAVAPFGLCFNSTNIGSTRVGAAVPEIDLVLQNETVYWRIFGANSMAQVSDEVLCLAFVDGGVNPRTSIVIGGYQLEEICCRFYSSTTYRPAQCLSSQCSVAGAVICGKCFSGPARPGCSNNTCELFAENTVTDAYNIGDLGSDVVSKISTVTPYTVLQTSIYNAVTGFFRNQLSGVPTVAAVAPFRLCFNSTNLGSTRLGPGVPAIDLVMQNETVYWTIVGANSMVQVGDEVLCLGFVDGGSNPRTSIVIGGYQIEDNLLQFDLVHQGWVHLISTV</sequence>
<dbReference type="GO" id="GO:0005576">
    <property type="term" value="C:extracellular region"/>
    <property type="evidence" value="ECO:0007669"/>
    <property type="project" value="UniProtKB-SubCell"/>
</dbReference>
<gene>
    <name evidence="7" type="ORF">C3L33_14946</name>
</gene>
<feature type="chain" id="PRO_5025523913" description="Peptidase A1 domain-containing protein" evidence="5">
    <location>
        <begin position="24"/>
        <end position="577"/>
    </location>
</feature>
<feature type="domain" description="Peptidase A1" evidence="6">
    <location>
        <begin position="47"/>
        <end position="394"/>
    </location>
</feature>
<organism evidence="7 8">
    <name type="scientific">Rhododendron williamsianum</name>
    <dbReference type="NCBI Taxonomy" id="262921"/>
    <lineage>
        <taxon>Eukaryota</taxon>
        <taxon>Viridiplantae</taxon>
        <taxon>Streptophyta</taxon>
        <taxon>Embryophyta</taxon>
        <taxon>Tracheophyta</taxon>
        <taxon>Spermatophyta</taxon>
        <taxon>Magnoliopsida</taxon>
        <taxon>eudicotyledons</taxon>
        <taxon>Gunneridae</taxon>
        <taxon>Pentapetalae</taxon>
        <taxon>asterids</taxon>
        <taxon>Ericales</taxon>
        <taxon>Ericaceae</taxon>
        <taxon>Ericoideae</taxon>
        <taxon>Rhodoreae</taxon>
        <taxon>Rhododendron</taxon>
    </lineage>
</organism>
<evidence type="ECO:0000256" key="5">
    <source>
        <dbReference type="SAM" id="SignalP"/>
    </source>
</evidence>
<dbReference type="PANTHER" id="PTHR47965">
    <property type="entry name" value="ASPARTYL PROTEASE-RELATED"/>
    <property type="match status" value="1"/>
</dbReference>
<evidence type="ECO:0000256" key="4">
    <source>
        <dbReference type="ARBA" id="ARBA00022729"/>
    </source>
</evidence>
<dbReference type="GO" id="GO:0004190">
    <property type="term" value="F:aspartic-type endopeptidase activity"/>
    <property type="evidence" value="ECO:0007669"/>
    <property type="project" value="InterPro"/>
</dbReference>
<dbReference type="Pfam" id="PF14543">
    <property type="entry name" value="TAXi_N"/>
    <property type="match status" value="1"/>
</dbReference>
<dbReference type="OrthoDB" id="1904546at2759"/>
<feature type="non-terminal residue" evidence="7">
    <location>
        <position position="1"/>
    </location>
</feature>
<evidence type="ECO:0000256" key="1">
    <source>
        <dbReference type="ARBA" id="ARBA00004239"/>
    </source>
</evidence>
<feature type="signal peptide" evidence="5">
    <location>
        <begin position="1"/>
        <end position="23"/>
    </location>
</feature>
<dbReference type="SUPFAM" id="SSF50630">
    <property type="entry name" value="Acid proteases"/>
    <property type="match status" value="2"/>
</dbReference>
<dbReference type="InterPro" id="IPR021109">
    <property type="entry name" value="Peptidase_aspartic_dom_sf"/>
</dbReference>
<comment type="subcellular location">
    <subcellularLocation>
        <location evidence="1">Secreted</location>
        <location evidence="1">Extracellular space</location>
    </subcellularLocation>
</comment>
<protein>
    <recommendedName>
        <fullName evidence="6">Peptidase A1 domain-containing protein</fullName>
    </recommendedName>
</protein>
<evidence type="ECO:0000259" key="6">
    <source>
        <dbReference type="PROSITE" id="PS51767"/>
    </source>
</evidence>
<dbReference type="InterPro" id="IPR033121">
    <property type="entry name" value="PEPTIDASE_A1"/>
</dbReference>
<evidence type="ECO:0000256" key="3">
    <source>
        <dbReference type="ARBA" id="ARBA00022525"/>
    </source>
</evidence>
<evidence type="ECO:0000313" key="7">
    <source>
        <dbReference type="EMBL" id="KAE9453185.1"/>
    </source>
</evidence>
<evidence type="ECO:0000256" key="2">
    <source>
        <dbReference type="ARBA" id="ARBA00007447"/>
    </source>
</evidence>
<keyword evidence="8" id="KW-1185">Reference proteome</keyword>
<reference evidence="7 8" key="1">
    <citation type="journal article" date="2019" name="Genome Biol. Evol.">
        <title>The Rhododendron genome and chromosomal organization provide insight into shared whole-genome duplications across the heath family (Ericaceae).</title>
        <authorList>
            <person name="Soza V.L."/>
            <person name="Lindsley D."/>
            <person name="Waalkes A."/>
            <person name="Ramage E."/>
            <person name="Patwardhan R.P."/>
            <person name="Burton J.N."/>
            <person name="Adey A."/>
            <person name="Kumar A."/>
            <person name="Qiu R."/>
            <person name="Shendure J."/>
            <person name="Hall B."/>
        </authorList>
    </citation>
    <scope>NUCLEOTIDE SEQUENCE [LARGE SCALE GENOMIC DNA]</scope>
    <source>
        <strain evidence="7">RSF 1966-606</strain>
    </source>
</reference>
<dbReference type="Proteomes" id="UP000428333">
    <property type="component" value="Linkage Group LG09"/>
</dbReference>
<proteinExistence type="inferred from homology"/>
<dbReference type="AlphaFoldDB" id="A0A6A4L6F2"/>
<dbReference type="PANTHER" id="PTHR47965:SF103">
    <property type="entry name" value="EUKARYOTIC ASPARTYL PROTEASE FAMILY PROTEIN"/>
    <property type="match status" value="1"/>
</dbReference>
<keyword evidence="4 5" id="KW-0732">Signal</keyword>
<dbReference type="InterPro" id="IPR001461">
    <property type="entry name" value="Aspartic_peptidase_A1"/>
</dbReference>
<dbReference type="EMBL" id="QEFC01002305">
    <property type="protein sequence ID" value="KAE9453185.1"/>
    <property type="molecule type" value="Genomic_DNA"/>
</dbReference>
<dbReference type="FunFam" id="2.40.70.10:FF:000041">
    <property type="entry name" value="Basic 7S globulin"/>
    <property type="match status" value="1"/>
</dbReference>
<dbReference type="GO" id="GO:0006508">
    <property type="term" value="P:proteolysis"/>
    <property type="evidence" value="ECO:0007669"/>
    <property type="project" value="InterPro"/>
</dbReference>
<accession>A0A6A4L6F2</accession>
<dbReference type="PROSITE" id="PS51767">
    <property type="entry name" value="PEPTIDASE_A1"/>
    <property type="match status" value="1"/>
</dbReference>
<keyword evidence="3" id="KW-0964">Secreted</keyword>
<name>A0A6A4L6F2_9ERIC</name>
<dbReference type="InterPro" id="IPR033868">
    <property type="entry name" value="Xylanase_inhibitor_I-like"/>
</dbReference>
<dbReference type="CDD" id="cd05489">
    <property type="entry name" value="xylanase_inhibitor_I_like"/>
    <property type="match status" value="1"/>
</dbReference>
<dbReference type="InterPro" id="IPR032861">
    <property type="entry name" value="TAXi_N"/>
</dbReference>
<dbReference type="InterPro" id="IPR032799">
    <property type="entry name" value="TAXi_C"/>
</dbReference>
<evidence type="ECO:0000313" key="8">
    <source>
        <dbReference type="Proteomes" id="UP000428333"/>
    </source>
</evidence>
<comment type="caution">
    <text evidence="7">The sequence shown here is derived from an EMBL/GenBank/DDBJ whole genome shotgun (WGS) entry which is preliminary data.</text>
</comment>
<dbReference type="Pfam" id="PF14541">
    <property type="entry name" value="TAXi_C"/>
    <property type="match status" value="2"/>
</dbReference>
<comment type="similarity">
    <text evidence="2">Belongs to the peptidase A1 family.</text>
</comment>
<dbReference type="Gene3D" id="2.40.70.10">
    <property type="entry name" value="Acid Proteases"/>
    <property type="match status" value="3"/>
</dbReference>